<feature type="region of interest" description="Disordered" evidence="5">
    <location>
        <begin position="1"/>
        <end position="124"/>
    </location>
</feature>
<dbReference type="EMBL" id="CALTRL010006449">
    <property type="protein sequence ID" value="CAH7690931.1"/>
    <property type="molecule type" value="Genomic_DNA"/>
</dbReference>
<reference evidence="7" key="1">
    <citation type="submission" date="2022-06" db="EMBL/GenBank/DDBJ databases">
        <authorList>
            <consortium name="SYNGENTA / RWTH Aachen University"/>
        </authorList>
    </citation>
    <scope>NUCLEOTIDE SEQUENCE</scope>
</reference>
<evidence type="ECO:0000313" key="7">
    <source>
        <dbReference type="EMBL" id="CAH7690931.1"/>
    </source>
</evidence>
<feature type="compositionally biased region" description="Acidic residues" evidence="5">
    <location>
        <begin position="800"/>
        <end position="813"/>
    </location>
</feature>
<feature type="compositionally biased region" description="Polar residues" evidence="5">
    <location>
        <begin position="90"/>
        <end position="104"/>
    </location>
</feature>
<dbReference type="InterPro" id="IPR003150">
    <property type="entry name" value="DNA-bd_RFX"/>
</dbReference>
<protein>
    <submittedName>
        <fullName evidence="7">Expressed protein</fullName>
    </submittedName>
</protein>
<feature type="compositionally biased region" description="Polar residues" evidence="5">
    <location>
        <begin position="65"/>
        <end position="74"/>
    </location>
</feature>
<evidence type="ECO:0000259" key="6">
    <source>
        <dbReference type="PROSITE" id="PS51526"/>
    </source>
</evidence>
<feature type="compositionally biased region" description="Low complexity" evidence="5">
    <location>
        <begin position="75"/>
        <end position="89"/>
    </location>
</feature>
<evidence type="ECO:0000256" key="3">
    <source>
        <dbReference type="ARBA" id="ARBA00023163"/>
    </source>
</evidence>
<evidence type="ECO:0000256" key="1">
    <source>
        <dbReference type="ARBA" id="ARBA00022853"/>
    </source>
</evidence>
<keyword evidence="4" id="KW-0539">Nucleus</keyword>
<dbReference type="PANTHER" id="PTHR22970:SF14">
    <property type="entry name" value="AT-RICH INTERACTIVE DOMAIN-CONTAINING PROTEIN 2"/>
    <property type="match status" value="1"/>
</dbReference>
<dbReference type="InterPro" id="IPR016024">
    <property type="entry name" value="ARM-type_fold"/>
</dbReference>
<evidence type="ECO:0000256" key="5">
    <source>
        <dbReference type="SAM" id="MobiDB-lite"/>
    </source>
</evidence>
<dbReference type="GO" id="GO:0006355">
    <property type="term" value="P:regulation of DNA-templated transcription"/>
    <property type="evidence" value="ECO:0007669"/>
    <property type="project" value="InterPro"/>
</dbReference>
<feature type="compositionally biased region" description="Polar residues" evidence="5">
    <location>
        <begin position="11"/>
        <end position="28"/>
    </location>
</feature>
<keyword evidence="1" id="KW-0156">Chromatin regulator</keyword>
<dbReference type="GO" id="GO:0006325">
    <property type="term" value="P:chromatin organization"/>
    <property type="evidence" value="ECO:0007669"/>
    <property type="project" value="UniProtKB-KW"/>
</dbReference>
<accession>A0AAV0BWL8</accession>
<feature type="region of interest" description="Disordered" evidence="5">
    <location>
        <begin position="789"/>
        <end position="813"/>
    </location>
</feature>
<evidence type="ECO:0000313" key="8">
    <source>
        <dbReference type="Proteomes" id="UP001153365"/>
    </source>
</evidence>
<keyword evidence="2" id="KW-0805">Transcription regulation</keyword>
<feature type="domain" description="RFX-type winged-helix" evidence="6">
    <location>
        <begin position="518"/>
        <end position="599"/>
    </location>
</feature>
<feature type="compositionally biased region" description="Low complexity" evidence="5">
    <location>
        <begin position="40"/>
        <end position="64"/>
    </location>
</feature>
<keyword evidence="8" id="KW-1185">Reference proteome</keyword>
<dbReference type="PANTHER" id="PTHR22970">
    <property type="entry name" value="AT-RICH INTERACTIVE DOMAIN-CONTAINING PROTEIN 2"/>
    <property type="match status" value="1"/>
</dbReference>
<name>A0AAV0BWL8_PHAPC</name>
<keyword evidence="3" id="KW-0804">Transcription</keyword>
<comment type="caution">
    <text evidence="7">The sequence shown here is derived from an EMBL/GenBank/DDBJ whole genome shotgun (WGS) entry which is preliminary data.</text>
</comment>
<gene>
    <name evidence="7" type="ORF">PPACK8108_LOCUS26420</name>
</gene>
<evidence type="ECO:0000256" key="4">
    <source>
        <dbReference type="ARBA" id="ARBA00023242"/>
    </source>
</evidence>
<dbReference type="PROSITE" id="PS51526">
    <property type="entry name" value="RFX_DBD"/>
    <property type="match status" value="1"/>
</dbReference>
<dbReference type="AlphaFoldDB" id="A0AAV0BWL8"/>
<dbReference type="Proteomes" id="UP001153365">
    <property type="component" value="Unassembled WGS sequence"/>
</dbReference>
<organism evidence="7 8">
    <name type="scientific">Phakopsora pachyrhizi</name>
    <name type="common">Asian soybean rust disease fungus</name>
    <dbReference type="NCBI Taxonomy" id="170000"/>
    <lineage>
        <taxon>Eukaryota</taxon>
        <taxon>Fungi</taxon>
        <taxon>Dikarya</taxon>
        <taxon>Basidiomycota</taxon>
        <taxon>Pucciniomycotina</taxon>
        <taxon>Pucciniomycetes</taxon>
        <taxon>Pucciniales</taxon>
        <taxon>Phakopsoraceae</taxon>
        <taxon>Phakopsora</taxon>
    </lineage>
</organism>
<sequence>MAAGSSSSSSNPQVTPISRTRQVAQSQRRVPRPPSLGTLQRSHQSIRSSSTSQSRIRSNNNQSIPTPTQTKTNLSQPPSSLPVASSSSSRNLINGTSNSTQRYPNQHHLINHQSPTPIRKPAPLTPSQRLQLLLDDRSHHLDQPGPQNRILLSIRSGIDSEVNYGLEILLAASYYEPEVVQVSNFQGLVEALFEIIRTYSSPGPFEDQEEGSRRRCALEAALILRNLVVQDYNALPIATNPRTLPSLIDGLQLCKDDSDPEFLSLLLDILEVVASQGINLSQSLLIPGLQNTILGPNTIPNGNEACCEKEVTSEVNANWSSALISWLDQLTDSSDRSIVLGAYRCLSAFGLLPVNQSVMATHLLQRSDSTTTSLKQPWPRSIERALILLALPDVELLMTILDYLYAITSISPLAFAVCFRHQDIIAIFRLLLVHTHHLCQIEQGVIENLPLPSQMWYFRHPPPLKPIEMVKEMDPLPIPTLLGNRSGAQTPTMNDVNRILLTESQLGEMINLKEPQRAHRWMARVFEPCPDSEVQQVTLWLAYKTQFEPYQQRPGGVTMIAPADAIKLTSEVFPSAIPSVKELSNGEKRFVIKGMKVREKIKNPEIYYCRWKNCEDPKSAAPEGPEALYRHILSSHLKDEAETCCWYTCRYSTTPDRLKYHIRTHIAPRTITSIQDPQTEVASVAALPAVFRSYRHERWRTPNGGDSNLGAIGIGYVSFLVLRNFVRSITESVQECARLSAESVKLGDRKKRRHSIDIYDTSMMVQAGAEGSDRLSSKEIFSPIIFPQRKKRRREGGGDEREEDFESESDKDFEEVDHEGWGLIEIEENFNKNRERIKGRLIGLGRGVKLIENEVLSWASKDCNVLQVTMEVLGSIDCIEKVFFEMNTSL</sequence>
<evidence type="ECO:0000256" key="2">
    <source>
        <dbReference type="ARBA" id="ARBA00023015"/>
    </source>
</evidence>
<dbReference type="InterPro" id="IPR052406">
    <property type="entry name" value="Chromatin_Remodeling_Comp"/>
</dbReference>
<dbReference type="GO" id="GO:0016586">
    <property type="term" value="C:RSC-type complex"/>
    <property type="evidence" value="ECO:0007669"/>
    <property type="project" value="TreeGrafter"/>
</dbReference>
<feature type="compositionally biased region" description="Low complexity" evidence="5">
    <location>
        <begin position="1"/>
        <end position="10"/>
    </location>
</feature>
<dbReference type="GO" id="GO:0003677">
    <property type="term" value="F:DNA binding"/>
    <property type="evidence" value="ECO:0007669"/>
    <property type="project" value="InterPro"/>
</dbReference>
<dbReference type="SUPFAM" id="SSF48371">
    <property type="entry name" value="ARM repeat"/>
    <property type="match status" value="1"/>
</dbReference>
<proteinExistence type="predicted"/>